<keyword evidence="1" id="KW-0812">Transmembrane</keyword>
<accession>A0A2M9QA98</accession>
<dbReference type="NCBIfam" id="NF038403">
    <property type="entry name" value="perm_prefix_1"/>
    <property type="match status" value="1"/>
</dbReference>
<organism evidence="2 3">
    <name type="scientific">Lysinibacillus xylanilyticus</name>
    <dbReference type="NCBI Taxonomy" id="582475"/>
    <lineage>
        <taxon>Bacteria</taxon>
        <taxon>Bacillati</taxon>
        <taxon>Bacillota</taxon>
        <taxon>Bacilli</taxon>
        <taxon>Bacillales</taxon>
        <taxon>Bacillaceae</taxon>
        <taxon>Lysinibacillus</taxon>
    </lineage>
</organism>
<proteinExistence type="predicted"/>
<sequence length="232" mass="26681">MKQIDKYVNSVYQNAGGDKKAIEELKLEMKNHLLEAVSELKASGRTEQEAIDIAIERFGEAKEMRSIVSQLFKAQKTFAKWVLYVGIALLLFSTVVFGYFLNIGNERTMEQSEISYEIGNLIEDDPKLTTSTEEKIETLLSKASYINKMNVYLNGDRETSVYKLDKDINQTFSLMYSDLHFGSGNSFVEIKVLDYRNIGFLAMFFGLTCFGVLFFIWLAINVYHKRKRHIVI</sequence>
<dbReference type="Proteomes" id="UP000232101">
    <property type="component" value="Unassembled WGS sequence"/>
</dbReference>
<comment type="caution">
    <text evidence="2">The sequence shown here is derived from an EMBL/GenBank/DDBJ whole genome shotgun (WGS) entry which is preliminary data.</text>
</comment>
<protein>
    <submittedName>
        <fullName evidence="2">Uncharacterized protein</fullName>
    </submittedName>
</protein>
<dbReference type="RefSeq" id="WP_100541941.1">
    <property type="nucleotide sequence ID" value="NZ_CP158849.1"/>
</dbReference>
<name>A0A2M9QA98_9BACI</name>
<dbReference type="InterPro" id="IPR047928">
    <property type="entry name" value="Perm_prefix_1"/>
</dbReference>
<feature type="transmembrane region" description="Helical" evidence="1">
    <location>
        <begin position="198"/>
        <end position="220"/>
    </location>
</feature>
<keyword evidence="1" id="KW-1133">Transmembrane helix</keyword>
<gene>
    <name evidence="2" type="ORF">CWD94_02930</name>
</gene>
<evidence type="ECO:0000256" key="1">
    <source>
        <dbReference type="SAM" id="Phobius"/>
    </source>
</evidence>
<evidence type="ECO:0000313" key="2">
    <source>
        <dbReference type="EMBL" id="PJO44996.1"/>
    </source>
</evidence>
<reference evidence="2 3" key="1">
    <citation type="submission" date="2017-11" db="EMBL/GenBank/DDBJ databases">
        <title>Bacterial isolate from king chilli rhizosphere.</title>
        <authorList>
            <person name="Takhelmayum P."/>
            <person name="Sarangthem I."/>
        </authorList>
    </citation>
    <scope>NUCLEOTIDE SEQUENCE [LARGE SCALE GENOMIC DNA]</scope>
    <source>
        <strain evidence="3">t26</strain>
    </source>
</reference>
<dbReference type="EMBL" id="PHQY01000321">
    <property type="protein sequence ID" value="PJO44996.1"/>
    <property type="molecule type" value="Genomic_DNA"/>
</dbReference>
<keyword evidence="1" id="KW-0472">Membrane</keyword>
<dbReference type="AlphaFoldDB" id="A0A2M9QA98"/>
<evidence type="ECO:0000313" key="3">
    <source>
        <dbReference type="Proteomes" id="UP000232101"/>
    </source>
</evidence>
<feature type="transmembrane region" description="Helical" evidence="1">
    <location>
        <begin position="81"/>
        <end position="101"/>
    </location>
</feature>